<dbReference type="Pfam" id="PF00871">
    <property type="entry name" value="Acetate_kinase"/>
    <property type="match status" value="1"/>
</dbReference>
<keyword evidence="6" id="KW-1185">Reference proteome</keyword>
<dbReference type="Proteomes" id="UP001215151">
    <property type="component" value="Unassembled WGS sequence"/>
</dbReference>
<dbReference type="InterPro" id="IPR000890">
    <property type="entry name" value="Aliphatic_acid_kin_short-chain"/>
</dbReference>
<protein>
    <recommendedName>
        <fullName evidence="7">Acetate kinase</fullName>
    </recommendedName>
</protein>
<dbReference type="PANTHER" id="PTHR21060">
    <property type="entry name" value="ACETATE KINASE"/>
    <property type="match status" value="1"/>
</dbReference>
<evidence type="ECO:0000313" key="5">
    <source>
        <dbReference type="EMBL" id="KAJ8455404.1"/>
    </source>
</evidence>
<dbReference type="InterPro" id="IPR043129">
    <property type="entry name" value="ATPase_NBD"/>
</dbReference>
<evidence type="ECO:0000313" key="6">
    <source>
        <dbReference type="Proteomes" id="UP001215151"/>
    </source>
</evidence>
<dbReference type="PRINTS" id="PR00471">
    <property type="entry name" value="ACETATEKNASE"/>
</dbReference>
<evidence type="ECO:0000256" key="2">
    <source>
        <dbReference type="ARBA" id="ARBA00022741"/>
    </source>
</evidence>
<evidence type="ECO:0008006" key="7">
    <source>
        <dbReference type="Google" id="ProtNLM"/>
    </source>
</evidence>
<dbReference type="PANTHER" id="PTHR21060:SF15">
    <property type="entry name" value="ACETATE KINASE-RELATED"/>
    <property type="match status" value="1"/>
</dbReference>
<keyword evidence="3" id="KW-0418">Kinase</keyword>
<organism evidence="5 6">
    <name type="scientific">Trametes cubensis</name>
    <dbReference type="NCBI Taxonomy" id="1111947"/>
    <lineage>
        <taxon>Eukaryota</taxon>
        <taxon>Fungi</taxon>
        <taxon>Dikarya</taxon>
        <taxon>Basidiomycota</taxon>
        <taxon>Agaricomycotina</taxon>
        <taxon>Agaricomycetes</taxon>
        <taxon>Polyporales</taxon>
        <taxon>Polyporaceae</taxon>
        <taxon>Trametes</taxon>
    </lineage>
</organism>
<dbReference type="GO" id="GO:0006083">
    <property type="term" value="P:acetate metabolic process"/>
    <property type="evidence" value="ECO:0007669"/>
    <property type="project" value="TreeGrafter"/>
</dbReference>
<dbReference type="SUPFAM" id="SSF53067">
    <property type="entry name" value="Actin-like ATPase domain"/>
    <property type="match status" value="1"/>
</dbReference>
<dbReference type="InterPro" id="IPR023865">
    <property type="entry name" value="Aliphatic_acid_kinase_CS"/>
</dbReference>
<evidence type="ECO:0000256" key="4">
    <source>
        <dbReference type="ARBA" id="ARBA00022840"/>
    </source>
</evidence>
<dbReference type="GO" id="GO:0005524">
    <property type="term" value="F:ATP binding"/>
    <property type="evidence" value="ECO:0007669"/>
    <property type="project" value="UniProtKB-KW"/>
</dbReference>
<dbReference type="EMBL" id="JAPEVG010000777">
    <property type="protein sequence ID" value="KAJ8455404.1"/>
    <property type="molecule type" value="Genomic_DNA"/>
</dbReference>
<dbReference type="PROSITE" id="PS01075">
    <property type="entry name" value="ACETATE_KINASE_1"/>
    <property type="match status" value="1"/>
</dbReference>
<evidence type="ECO:0000256" key="3">
    <source>
        <dbReference type="ARBA" id="ARBA00022777"/>
    </source>
</evidence>
<accession>A0AAD7TG38</accession>
<keyword evidence="1" id="KW-0808">Transferase</keyword>
<reference evidence="5" key="1">
    <citation type="submission" date="2022-11" db="EMBL/GenBank/DDBJ databases">
        <title>Genome Sequence of Cubamyces cubensis.</title>
        <authorList>
            <person name="Buettner E."/>
        </authorList>
    </citation>
    <scope>NUCLEOTIDE SEQUENCE</scope>
    <source>
        <strain evidence="5">MPL-01</strain>
    </source>
</reference>
<proteinExistence type="predicted"/>
<dbReference type="Gene3D" id="3.30.420.40">
    <property type="match status" value="1"/>
</dbReference>
<gene>
    <name evidence="5" type="ORF">ONZ51_g12477</name>
</gene>
<keyword evidence="2" id="KW-0547">Nucleotide-binding</keyword>
<keyword evidence="4" id="KW-0067">ATP-binding</keyword>
<name>A0AAD7TG38_9APHY</name>
<sequence length="221" mass="24535">MSADPAPKHGLILAVNAGSSSLKISLFKRDGASSESPHDIVDLLLTSTITNISQPPASFSFQLASHAEGREAKKEPVKSIKDHASAFQHFLDYLKREASIDRSEIVHICHRVVHGGDYFEPVIITDESYHYIERLSDLAPLHNGGALSVMKACIQELPNANSIAYFDTSFHRTMPQHISMYPIRQDIAKKRGLKKYGFHGLSSPSWARQVPSNNYAFVFTS</sequence>
<evidence type="ECO:0000256" key="1">
    <source>
        <dbReference type="ARBA" id="ARBA00022679"/>
    </source>
</evidence>
<comment type="caution">
    <text evidence="5">The sequence shown here is derived from an EMBL/GenBank/DDBJ whole genome shotgun (WGS) entry which is preliminary data.</text>
</comment>
<dbReference type="GO" id="GO:0008776">
    <property type="term" value="F:acetate kinase activity"/>
    <property type="evidence" value="ECO:0007669"/>
    <property type="project" value="TreeGrafter"/>
</dbReference>
<dbReference type="AlphaFoldDB" id="A0AAD7TG38"/>